<organism evidence="2 3">
    <name type="scientific">Pelatocladus maniniholoensis HA4357-MV3</name>
    <dbReference type="NCBI Taxonomy" id="1117104"/>
    <lineage>
        <taxon>Bacteria</taxon>
        <taxon>Bacillati</taxon>
        <taxon>Cyanobacteriota</taxon>
        <taxon>Cyanophyceae</taxon>
        <taxon>Nostocales</taxon>
        <taxon>Nostocaceae</taxon>
        <taxon>Pelatocladus</taxon>
    </lineage>
</organism>
<feature type="transmembrane region" description="Helical" evidence="1">
    <location>
        <begin position="427"/>
        <end position="446"/>
    </location>
</feature>
<dbReference type="Gene3D" id="1.20.1740.10">
    <property type="entry name" value="Amino acid/polyamine transporter I"/>
    <property type="match status" value="1"/>
</dbReference>
<feature type="transmembrane region" description="Helical" evidence="1">
    <location>
        <begin position="369"/>
        <end position="390"/>
    </location>
</feature>
<feature type="transmembrane region" description="Helical" evidence="1">
    <location>
        <begin position="56"/>
        <end position="81"/>
    </location>
</feature>
<protein>
    <submittedName>
        <fullName evidence="2">Amino acid transporter</fullName>
    </submittedName>
</protein>
<proteinExistence type="predicted"/>
<feature type="transmembrane region" description="Helical" evidence="1">
    <location>
        <begin position="112"/>
        <end position="134"/>
    </location>
</feature>
<dbReference type="Proteomes" id="UP000813215">
    <property type="component" value="Unassembled WGS sequence"/>
</dbReference>
<keyword evidence="1" id="KW-0472">Membrane</keyword>
<feature type="transmembrane region" description="Helical" evidence="1">
    <location>
        <begin position="337"/>
        <end position="357"/>
    </location>
</feature>
<name>A0A9E3HC05_9NOST</name>
<feature type="transmembrane region" description="Helical" evidence="1">
    <location>
        <begin position="396"/>
        <end position="418"/>
    </location>
</feature>
<dbReference type="EMBL" id="JAHHHW010000139">
    <property type="protein sequence ID" value="MBW4434665.1"/>
    <property type="molecule type" value="Genomic_DNA"/>
</dbReference>
<keyword evidence="1" id="KW-0812">Transmembrane</keyword>
<dbReference type="AlphaFoldDB" id="A0A9E3HC05"/>
<evidence type="ECO:0000313" key="2">
    <source>
        <dbReference type="EMBL" id="MBW4434665.1"/>
    </source>
</evidence>
<gene>
    <name evidence="2" type="ORF">KME28_23870</name>
</gene>
<feature type="transmembrane region" description="Helical" evidence="1">
    <location>
        <begin position="452"/>
        <end position="472"/>
    </location>
</feature>
<sequence length="643" mass="70904">MAGPIVPPKQHRKRLVSWLLKEDRNDKGEDSQHPWWQVMCLTGVDYFSTLGYQPGIAALAAGVLSPLATLILILLTLFGALPIYRRVAATSPHGEGSIAMLENLLPWWQGKLFVLCLLGFAGTDFIITITLSAADATAHIIENPLIPEFLHGQSISITLILIALLGGVFLRGFKEAIGLAVFLVAAYLLLNLITIGVGAYQVLQQPIVISNWQTHLFTSYSNPFMMIGAAALLFPKLALGLSGFETGVAVMPLVKGNEHETEANPRGRIRNTYNLLTTAAVIMSFFLFTSSLVTILLIPSAEFQTGGKASGRALAYLAHRYLGDGFGTIYDLSTISILWFAGASAMAGLLNIVPRYLPRYGMAPDWTRMIRPLVLVYTAIAFVVTILFKADVEAQGGAYATGVLVLMTSAALAVTLAARRRRSTRGILSFGLITLLFVYTTIVNIIERPEGIQIAAFFIGVIIITSLVSRVWRSTELRVEQIKMDETARRFILEEEEHQGTIRLIANRLNEGDEREYFLKEKEVREDNHIPQTDSVLFMEIQVSDASVFSEIIQVTGVQVGNYRILRARGAAVPNTIAAILLYIRDQTGKLPHAYFGWIEGNPIQYLLRFILFGEGDIAIVTREVLRKAEKNPEHRPVIHVGG</sequence>
<evidence type="ECO:0000313" key="3">
    <source>
        <dbReference type="Proteomes" id="UP000813215"/>
    </source>
</evidence>
<accession>A0A9E3HC05</accession>
<comment type="caution">
    <text evidence="2">The sequence shown here is derived from an EMBL/GenBank/DDBJ whole genome shotgun (WGS) entry which is preliminary data.</text>
</comment>
<reference evidence="2" key="2">
    <citation type="journal article" date="2022" name="Microbiol. Resour. Announc.">
        <title>Metagenome Sequencing to Explore Phylogenomics of Terrestrial Cyanobacteria.</title>
        <authorList>
            <person name="Ward R.D."/>
            <person name="Stajich J.E."/>
            <person name="Johansen J.R."/>
            <person name="Huntemann M."/>
            <person name="Clum A."/>
            <person name="Foster B."/>
            <person name="Foster B."/>
            <person name="Roux S."/>
            <person name="Palaniappan K."/>
            <person name="Varghese N."/>
            <person name="Mukherjee S."/>
            <person name="Reddy T.B.K."/>
            <person name="Daum C."/>
            <person name="Copeland A."/>
            <person name="Chen I.A."/>
            <person name="Ivanova N.N."/>
            <person name="Kyrpides N.C."/>
            <person name="Shapiro N."/>
            <person name="Eloe-Fadrosh E.A."/>
            <person name="Pietrasiak N."/>
        </authorList>
    </citation>
    <scope>NUCLEOTIDE SEQUENCE</scope>
    <source>
        <strain evidence="2">HA4357-MV3</strain>
    </source>
</reference>
<keyword evidence="1" id="KW-1133">Transmembrane helix</keyword>
<evidence type="ECO:0000256" key="1">
    <source>
        <dbReference type="SAM" id="Phobius"/>
    </source>
</evidence>
<feature type="transmembrane region" description="Helical" evidence="1">
    <location>
        <begin position="154"/>
        <end position="173"/>
    </location>
</feature>
<feature type="transmembrane region" description="Helical" evidence="1">
    <location>
        <begin position="180"/>
        <end position="203"/>
    </location>
</feature>
<reference evidence="2" key="1">
    <citation type="submission" date="2021-05" db="EMBL/GenBank/DDBJ databases">
        <authorList>
            <person name="Pietrasiak N."/>
            <person name="Ward R."/>
            <person name="Stajich J.E."/>
            <person name="Kurbessoian T."/>
        </authorList>
    </citation>
    <scope>NUCLEOTIDE SEQUENCE</scope>
    <source>
        <strain evidence="2">HA4357-MV3</strain>
    </source>
</reference>
<feature type="transmembrane region" description="Helical" evidence="1">
    <location>
        <begin position="275"/>
        <end position="298"/>
    </location>
</feature>
<feature type="transmembrane region" description="Helical" evidence="1">
    <location>
        <begin position="223"/>
        <end position="254"/>
    </location>
</feature>